<name>A0A061AGS6_9MOLU</name>
<comment type="similarity">
    <text evidence="1 7">Belongs to the methyltransferase superfamily. RsmH family.</text>
</comment>
<keyword evidence="5 7" id="KW-0808">Transferase</keyword>
<evidence type="ECO:0000256" key="7">
    <source>
        <dbReference type="HAMAP-Rule" id="MF_01007"/>
    </source>
</evidence>
<evidence type="ECO:0000256" key="1">
    <source>
        <dbReference type="ARBA" id="ARBA00010396"/>
    </source>
</evidence>
<keyword evidence="4 7" id="KW-0489">Methyltransferase</keyword>
<dbReference type="EMBL" id="LK028559">
    <property type="protein sequence ID" value="CDR30766.1"/>
    <property type="molecule type" value="Genomic_DNA"/>
</dbReference>
<dbReference type="RefSeq" id="WP_045749277.1">
    <property type="nucleotide sequence ID" value="NZ_FUZK01000001.1"/>
</dbReference>
<dbReference type="HAMAP" id="MF_01007">
    <property type="entry name" value="16SrRNA_methyltr_H"/>
    <property type="match status" value="1"/>
</dbReference>
<keyword evidence="9" id="KW-1185">Reference proteome</keyword>
<feature type="binding site" evidence="7">
    <location>
        <position position="76"/>
    </location>
    <ligand>
        <name>S-adenosyl-L-methionine</name>
        <dbReference type="ChEBI" id="CHEBI:59789"/>
    </ligand>
</feature>
<keyword evidence="2 7" id="KW-0963">Cytoplasm</keyword>
<dbReference type="InterPro" id="IPR002903">
    <property type="entry name" value="RsmH"/>
</dbReference>
<protein>
    <recommendedName>
        <fullName evidence="7">Ribosomal RNA small subunit methyltransferase H</fullName>
        <ecNumber evidence="7">2.1.1.199</ecNumber>
    </recommendedName>
    <alternativeName>
        <fullName evidence="7">16S rRNA m(4)C1402 methyltransferase</fullName>
    </alternativeName>
    <alternativeName>
        <fullName evidence="7">rRNA (cytosine-N(4)-)-methyltransferase RsmH</fullName>
    </alternativeName>
</protein>
<dbReference type="KEGG" id="aoc:Aocu_06930"/>
<organism evidence="8 9">
    <name type="scientific">Acholeplasma oculi</name>
    <dbReference type="NCBI Taxonomy" id="35623"/>
    <lineage>
        <taxon>Bacteria</taxon>
        <taxon>Bacillati</taxon>
        <taxon>Mycoplasmatota</taxon>
        <taxon>Mollicutes</taxon>
        <taxon>Acholeplasmatales</taxon>
        <taxon>Acholeplasmataceae</taxon>
        <taxon>Acholeplasma</taxon>
    </lineage>
</organism>
<dbReference type="GO" id="GO:0005737">
    <property type="term" value="C:cytoplasm"/>
    <property type="evidence" value="ECO:0007669"/>
    <property type="project" value="UniProtKB-SubCell"/>
</dbReference>
<dbReference type="Gene3D" id="1.10.150.170">
    <property type="entry name" value="Putative methyltransferase TM0872, insert domain"/>
    <property type="match status" value="1"/>
</dbReference>
<evidence type="ECO:0000256" key="3">
    <source>
        <dbReference type="ARBA" id="ARBA00022552"/>
    </source>
</evidence>
<dbReference type="PIRSF" id="PIRSF004486">
    <property type="entry name" value="MraW"/>
    <property type="match status" value="1"/>
</dbReference>
<evidence type="ECO:0000256" key="6">
    <source>
        <dbReference type="ARBA" id="ARBA00022691"/>
    </source>
</evidence>
<dbReference type="GO" id="GO:0070475">
    <property type="term" value="P:rRNA base methylation"/>
    <property type="evidence" value="ECO:0007669"/>
    <property type="project" value="UniProtKB-UniRule"/>
</dbReference>
<feature type="binding site" evidence="7">
    <location>
        <position position="104"/>
    </location>
    <ligand>
        <name>S-adenosyl-L-methionine</name>
        <dbReference type="ChEBI" id="CHEBI:59789"/>
    </ligand>
</feature>
<dbReference type="FunCoup" id="A0A061AGS6">
    <property type="interactions" value="292"/>
</dbReference>
<dbReference type="SUPFAM" id="SSF53335">
    <property type="entry name" value="S-adenosyl-L-methionine-dependent methyltransferases"/>
    <property type="match status" value="1"/>
</dbReference>
<dbReference type="SUPFAM" id="SSF81799">
    <property type="entry name" value="Putative methyltransferase TM0872, insert domain"/>
    <property type="match status" value="1"/>
</dbReference>
<accession>A0A061AGS6</accession>
<evidence type="ECO:0000256" key="2">
    <source>
        <dbReference type="ARBA" id="ARBA00022490"/>
    </source>
</evidence>
<comment type="subcellular location">
    <subcellularLocation>
        <location evidence="7">Cytoplasm</location>
    </subcellularLocation>
</comment>
<feature type="binding site" evidence="7">
    <location>
        <position position="97"/>
    </location>
    <ligand>
        <name>S-adenosyl-L-methionine</name>
        <dbReference type="ChEBI" id="CHEBI:59789"/>
    </ligand>
</feature>
<sequence length="298" mass="34191">MKHISVLLDECIEALNIKPDGIYVDATLGGAGHSLEILKKLNNGHLYGFDQDVFALGKAQERLSAFSNKTLIHSNFEHLKEKLMEHGILKVDGILFDLGLSSFQIDDETRGFSYLKNYDLDMRMNKDQTLDAKTIVNTYSREELADIFRKYGDEQNAWPIAGEIVQRRPIEKTLELVEITDKVNKFVKGHSAKRVFQALRIEVNKELDVLEKALEQALNLLNPGGRLVIITFQSLEDRIVKHFYKEHSEIHMPKHVDIRSLPKPPLKLITRKPILPSKEELEYNKRSHSAQLRVAEKN</sequence>
<evidence type="ECO:0000256" key="5">
    <source>
        <dbReference type="ARBA" id="ARBA00022679"/>
    </source>
</evidence>
<dbReference type="GO" id="GO:0071424">
    <property type="term" value="F:rRNA (cytosine-N4-)-methyltransferase activity"/>
    <property type="evidence" value="ECO:0007669"/>
    <property type="project" value="UniProtKB-UniRule"/>
</dbReference>
<dbReference type="InterPro" id="IPR023397">
    <property type="entry name" value="SAM-dep_MeTrfase_MraW_recog"/>
</dbReference>
<proteinExistence type="inferred from homology"/>
<dbReference type="OrthoDB" id="9806637at2"/>
<evidence type="ECO:0000313" key="9">
    <source>
        <dbReference type="Proteomes" id="UP000032434"/>
    </source>
</evidence>
<feature type="binding site" evidence="7">
    <location>
        <position position="50"/>
    </location>
    <ligand>
        <name>S-adenosyl-L-methionine</name>
        <dbReference type="ChEBI" id="CHEBI:59789"/>
    </ligand>
</feature>
<dbReference type="PANTHER" id="PTHR11265">
    <property type="entry name" value="S-ADENOSYL-METHYLTRANSFERASE MRAW"/>
    <property type="match status" value="1"/>
</dbReference>
<dbReference type="AlphaFoldDB" id="A0A061AGS6"/>
<evidence type="ECO:0000256" key="4">
    <source>
        <dbReference type="ARBA" id="ARBA00022603"/>
    </source>
</evidence>
<comment type="catalytic activity">
    <reaction evidence="7">
        <text>cytidine(1402) in 16S rRNA + S-adenosyl-L-methionine = N(4)-methylcytidine(1402) in 16S rRNA + S-adenosyl-L-homocysteine + H(+)</text>
        <dbReference type="Rhea" id="RHEA:42928"/>
        <dbReference type="Rhea" id="RHEA-COMP:10286"/>
        <dbReference type="Rhea" id="RHEA-COMP:10287"/>
        <dbReference type="ChEBI" id="CHEBI:15378"/>
        <dbReference type="ChEBI" id="CHEBI:57856"/>
        <dbReference type="ChEBI" id="CHEBI:59789"/>
        <dbReference type="ChEBI" id="CHEBI:74506"/>
        <dbReference type="ChEBI" id="CHEBI:82748"/>
        <dbReference type="EC" id="2.1.1.199"/>
    </reaction>
</comment>
<feature type="binding site" evidence="7">
    <location>
        <begin position="31"/>
        <end position="33"/>
    </location>
    <ligand>
        <name>S-adenosyl-L-methionine</name>
        <dbReference type="ChEBI" id="CHEBI:59789"/>
    </ligand>
</feature>
<dbReference type="EC" id="2.1.1.199" evidence="7"/>
<dbReference type="InParanoid" id="A0A061AGS6"/>
<gene>
    <name evidence="8" type="primary">rsmH1</name>
    <name evidence="7" type="synonym">rsmH</name>
    <name evidence="8" type="ORF">Aocu_06930</name>
</gene>
<dbReference type="Gene3D" id="3.40.50.150">
    <property type="entry name" value="Vaccinia Virus protein VP39"/>
    <property type="match status" value="1"/>
</dbReference>
<evidence type="ECO:0000313" key="8">
    <source>
        <dbReference type="EMBL" id="CDR30766.1"/>
    </source>
</evidence>
<dbReference type="PANTHER" id="PTHR11265:SF0">
    <property type="entry name" value="12S RRNA N4-METHYLCYTIDINE METHYLTRANSFERASE"/>
    <property type="match status" value="1"/>
</dbReference>
<keyword evidence="3 7" id="KW-0698">rRNA processing</keyword>
<reference evidence="9" key="1">
    <citation type="submission" date="2014-05" db="EMBL/GenBank/DDBJ databases">
        <authorList>
            <person name="Kube M."/>
        </authorList>
    </citation>
    <scope>NUCLEOTIDE SEQUENCE [LARGE SCALE GENOMIC DNA]</scope>
</reference>
<comment type="function">
    <text evidence="7">Specifically methylates the N4 position of cytidine in position 1402 (C1402) of 16S rRNA.</text>
</comment>
<dbReference type="NCBIfam" id="TIGR00006">
    <property type="entry name" value="16S rRNA (cytosine(1402)-N(4))-methyltransferase RsmH"/>
    <property type="match status" value="1"/>
</dbReference>
<dbReference type="STRING" id="35623.Aocu_06930"/>
<dbReference type="HOGENOM" id="CLU_038422_2_0_14"/>
<dbReference type="InterPro" id="IPR029063">
    <property type="entry name" value="SAM-dependent_MTases_sf"/>
</dbReference>
<dbReference type="PATRIC" id="fig|35623.3.peg.693"/>
<keyword evidence="6 7" id="KW-0949">S-adenosyl-L-methionine</keyword>
<dbReference type="Pfam" id="PF01795">
    <property type="entry name" value="Methyltransf_5"/>
    <property type="match status" value="1"/>
</dbReference>
<dbReference type="Proteomes" id="UP000032434">
    <property type="component" value="Chromosome 1"/>
</dbReference>